<dbReference type="GO" id="GO:0008270">
    <property type="term" value="F:zinc ion binding"/>
    <property type="evidence" value="ECO:0007669"/>
    <property type="project" value="InterPro"/>
</dbReference>
<dbReference type="InterPro" id="IPR036864">
    <property type="entry name" value="Zn2-C6_fun-type_DNA-bd_sf"/>
</dbReference>
<feature type="domain" description="Zn(2)-C6 fungal-type" evidence="7">
    <location>
        <begin position="16"/>
        <end position="47"/>
    </location>
</feature>
<evidence type="ECO:0000259" key="7">
    <source>
        <dbReference type="PROSITE" id="PS50048"/>
    </source>
</evidence>
<dbReference type="Pfam" id="PF04082">
    <property type="entry name" value="Fungal_trans"/>
    <property type="match status" value="1"/>
</dbReference>
<dbReference type="InterPro" id="IPR051127">
    <property type="entry name" value="Fungal_SecMet_Regulators"/>
</dbReference>
<accession>A0AAJ0F9Q9</accession>
<organism evidence="8 9">
    <name type="scientific">Echria macrotheca</name>
    <dbReference type="NCBI Taxonomy" id="438768"/>
    <lineage>
        <taxon>Eukaryota</taxon>
        <taxon>Fungi</taxon>
        <taxon>Dikarya</taxon>
        <taxon>Ascomycota</taxon>
        <taxon>Pezizomycotina</taxon>
        <taxon>Sordariomycetes</taxon>
        <taxon>Sordariomycetidae</taxon>
        <taxon>Sordariales</taxon>
        <taxon>Schizotheciaceae</taxon>
        <taxon>Echria</taxon>
    </lineage>
</organism>
<name>A0AAJ0F9Q9_9PEZI</name>
<dbReference type="Proteomes" id="UP001239445">
    <property type="component" value="Unassembled WGS sequence"/>
</dbReference>
<dbReference type="PANTHER" id="PTHR47424">
    <property type="entry name" value="REGULATORY PROTEIN GAL4"/>
    <property type="match status" value="1"/>
</dbReference>
<dbReference type="GO" id="GO:0000981">
    <property type="term" value="F:DNA-binding transcription factor activity, RNA polymerase II-specific"/>
    <property type="evidence" value="ECO:0007669"/>
    <property type="project" value="InterPro"/>
</dbReference>
<dbReference type="GO" id="GO:0000978">
    <property type="term" value="F:RNA polymerase II cis-regulatory region sequence-specific DNA binding"/>
    <property type="evidence" value="ECO:0007669"/>
    <property type="project" value="TreeGrafter"/>
</dbReference>
<dbReference type="Pfam" id="PF00172">
    <property type="entry name" value="Zn_clus"/>
    <property type="match status" value="1"/>
</dbReference>
<dbReference type="CDD" id="cd12148">
    <property type="entry name" value="fungal_TF_MHR"/>
    <property type="match status" value="1"/>
</dbReference>
<keyword evidence="6" id="KW-1133">Transmembrane helix</keyword>
<gene>
    <name evidence="8" type="ORF">QBC47DRAFT_42211</name>
</gene>
<reference evidence="8" key="1">
    <citation type="submission" date="2023-06" db="EMBL/GenBank/DDBJ databases">
        <title>Genome-scale phylogeny and comparative genomics of the fungal order Sordariales.</title>
        <authorList>
            <consortium name="Lawrence Berkeley National Laboratory"/>
            <person name="Hensen N."/>
            <person name="Bonometti L."/>
            <person name="Westerberg I."/>
            <person name="Brannstrom I.O."/>
            <person name="Guillou S."/>
            <person name="Cros-Aarteil S."/>
            <person name="Calhoun S."/>
            <person name="Haridas S."/>
            <person name="Kuo A."/>
            <person name="Mondo S."/>
            <person name="Pangilinan J."/>
            <person name="Riley R."/>
            <person name="Labutti K."/>
            <person name="Andreopoulos B."/>
            <person name="Lipzen A."/>
            <person name="Chen C."/>
            <person name="Yanf M."/>
            <person name="Daum C."/>
            <person name="Ng V."/>
            <person name="Clum A."/>
            <person name="Steindorff A."/>
            <person name="Ohm R."/>
            <person name="Martin F."/>
            <person name="Silar P."/>
            <person name="Natvig D."/>
            <person name="Lalanne C."/>
            <person name="Gautier V."/>
            <person name="Ament-Velasquez S.L."/>
            <person name="Kruys A."/>
            <person name="Hutchinson M.I."/>
            <person name="Powell A.J."/>
            <person name="Barry K."/>
            <person name="Miller A.N."/>
            <person name="Grigoriev I.V."/>
            <person name="Debuchy R."/>
            <person name="Gladieux P."/>
            <person name="Thoren M.H."/>
            <person name="Johannesson H."/>
        </authorList>
    </citation>
    <scope>NUCLEOTIDE SEQUENCE</scope>
    <source>
        <strain evidence="8">PSN4</strain>
    </source>
</reference>
<dbReference type="InterPro" id="IPR001138">
    <property type="entry name" value="Zn2Cys6_DnaBD"/>
</dbReference>
<dbReference type="GO" id="GO:0006351">
    <property type="term" value="P:DNA-templated transcription"/>
    <property type="evidence" value="ECO:0007669"/>
    <property type="project" value="InterPro"/>
</dbReference>
<evidence type="ECO:0000256" key="5">
    <source>
        <dbReference type="SAM" id="MobiDB-lite"/>
    </source>
</evidence>
<proteinExistence type="predicted"/>
<keyword evidence="6" id="KW-0812">Transmembrane</keyword>
<dbReference type="Gene3D" id="4.10.240.10">
    <property type="entry name" value="Zn(2)-C6 fungal-type DNA-binding domain"/>
    <property type="match status" value="1"/>
</dbReference>
<protein>
    <submittedName>
        <fullName evidence="8">Filamentous growth regulator 27</fullName>
    </submittedName>
</protein>
<evidence type="ECO:0000313" key="8">
    <source>
        <dbReference type="EMBL" id="KAK1753374.1"/>
    </source>
</evidence>
<dbReference type="SMART" id="SM00906">
    <property type="entry name" value="Fungal_trans"/>
    <property type="match status" value="1"/>
</dbReference>
<dbReference type="InterPro" id="IPR007219">
    <property type="entry name" value="XnlR_reg_dom"/>
</dbReference>
<dbReference type="CDD" id="cd00067">
    <property type="entry name" value="GAL4"/>
    <property type="match status" value="1"/>
</dbReference>
<comment type="caution">
    <text evidence="8">The sequence shown here is derived from an EMBL/GenBank/DDBJ whole genome shotgun (WGS) entry which is preliminary data.</text>
</comment>
<sequence length="714" mass="77739">MQEPRTRRLRARVPNACDVCKLRKIKCSGATPCHYCARRQQPQACRYTASRRRPRLVGLDVADMFTSSDDVQPSLPPAAGPERHSTSTPSSRAVPENTPLRQGLDTAVAEEHDETEVPREARLVWDPNGKLIFIGDCAPLSFFQTVRRLVTSLVDPHAFAPETSSYSALETTHSRPSASLATGTKAPPVDLSAVAPAVSAYVEAAAGLVDLFDNARLHTDISAWAAQDAQAGGSTADVESAVNYIVLAIGCQRLDDGTGQAYFDHARDVAFASLSGNLNAANIQALILITLYMLSACQINGAYLFFGMAVRVAYSIGVHRTAVNARFGPQAHRQRDRLWKSLRVVDLFLSTSMGRPPATSDIDCTVGYRDVGTDGTESFDLLNASVQIFLITETIVVEIYSRRKISPRLTEGISRELREWSVRWLQRLKDAVAGSSESQPLGTANGACLVLSSYYYAVILVSRPFLMVELNRRLVERPLHEPNGRRDPSSGKAKLADACIDAAILMVELVQGAIEKGAMVQRAPVIVSWVFASSLVLGLGLLGGFGRIIERHCNASIVALEYFGQVDGHAMQYSLIAKSLLTTALGYLEKQELEERCRRTESSAQLFGLVPRPSQGAPDAGRRALDGSCEASRSERVAAKVNNRKADKDDPGEGQSPHFSFDFDANVFDFGESLSLTPDFPNLDGFDGDLTLGAMNIFPLLENTQGHIDLANYF</sequence>
<keyword evidence="4" id="KW-0539">Nucleus</keyword>
<evidence type="ECO:0000313" key="9">
    <source>
        <dbReference type="Proteomes" id="UP001239445"/>
    </source>
</evidence>
<dbReference type="GO" id="GO:0000435">
    <property type="term" value="P:positive regulation of transcription from RNA polymerase II promoter by galactose"/>
    <property type="evidence" value="ECO:0007669"/>
    <property type="project" value="TreeGrafter"/>
</dbReference>
<keyword evidence="2" id="KW-0805">Transcription regulation</keyword>
<feature type="region of interest" description="Disordered" evidence="5">
    <location>
        <begin position="67"/>
        <end position="98"/>
    </location>
</feature>
<dbReference type="SUPFAM" id="SSF57701">
    <property type="entry name" value="Zn2/Cys6 DNA-binding domain"/>
    <property type="match status" value="1"/>
</dbReference>
<dbReference type="GO" id="GO:0005634">
    <property type="term" value="C:nucleus"/>
    <property type="evidence" value="ECO:0007669"/>
    <property type="project" value="TreeGrafter"/>
</dbReference>
<evidence type="ECO:0000256" key="3">
    <source>
        <dbReference type="ARBA" id="ARBA00023163"/>
    </source>
</evidence>
<dbReference type="SMART" id="SM00066">
    <property type="entry name" value="GAL4"/>
    <property type="match status" value="1"/>
</dbReference>
<keyword evidence="3" id="KW-0804">Transcription</keyword>
<dbReference type="PANTHER" id="PTHR47424:SF9">
    <property type="entry name" value="TAH-2"/>
    <property type="match status" value="1"/>
</dbReference>
<dbReference type="EMBL" id="MU839837">
    <property type="protein sequence ID" value="KAK1753374.1"/>
    <property type="molecule type" value="Genomic_DNA"/>
</dbReference>
<evidence type="ECO:0000256" key="1">
    <source>
        <dbReference type="ARBA" id="ARBA00022723"/>
    </source>
</evidence>
<keyword evidence="6" id="KW-0472">Membrane</keyword>
<dbReference type="AlphaFoldDB" id="A0AAJ0F9Q9"/>
<dbReference type="PROSITE" id="PS00463">
    <property type="entry name" value="ZN2_CY6_FUNGAL_1"/>
    <property type="match status" value="1"/>
</dbReference>
<evidence type="ECO:0000256" key="2">
    <source>
        <dbReference type="ARBA" id="ARBA00023015"/>
    </source>
</evidence>
<keyword evidence="1" id="KW-0479">Metal-binding</keyword>
<evidence type="ECO:0000256" key="4">
    <source>
        <dbReference type="ARBA" id="ARBA00023242"/>
    </source>
</evidence>
<keyword evidence="9" id="KW-1185">Reference proteome</keyword>
<feature type="transmembrane region" description="Helical" evidence="6">
    <location>
        <begin position="526"/>
        <end position="545"/>
    </location>
</feature>
<evidence type="ECO:0000256" key="6">
    <source>
        <dbReference type="SAM" id="Phobius"/>
    </source>
</evidence>
<dbReference type="PROSITE" id="PS50048">
    <property type="entry name" value="ZN2_CY6_FUNGAL_2"/>
    <property type="match status" value="1"/>
</dbReference>